<dbReference type="PANTHER" id="PTHR43790:SF9">
    <property type="entry name" value="GALACTOFURANOSE TRANSPORTER ATP-BINDING PROTEIN YTFR"/>
    <property type="match status" value="1"/>
</dbReference>
<evidence type="ECO:0000259" key="9">
    <source>
        <dbReference type="PROSITE" id="PS50893"/>
    </source>
</evidence>
<evidence type="ECO:0000256" key="4">
    <source>
        <dbReference type="ARBA" id="ARBA00022737"/>
    </source>
</evidence>
<dbReference type="Pfam" id="PF00005">
    <property type="entry name" value="ABC_tran"/>
    <property type="match status" value="2"/>
</dbReference>
<evidence type="ECO:0000256" key="7">
    <source>
        <dbReference type="ARBA" id="ARBA00022967"/>
    </source>
</evidence>
<keyword evidence="6 10" id="KW-0067">ATP-binding</keyword>
<feature type="domain" description="ABC transporter" evidence="9">
    <location>
        <begin position="3"/>
        <end position="239"/>
    </location>
</feature>
<reference evidence="10 11" key="1">
    <citation type="submission" date="2020-04" db="EMBL/GenBank/DDBJ databases">
        <authorList>
            <person name="Zheng R.K."/>
            <person name="Sun C.M."/>
        </authorList>
    </citation>
    <scope>NUCLEOTIDE SEQUENCE [LARGE SCALE GENOMIC DNA]</scope>
    <source>
        <strain evidence="11">zrk29</strain>
    </source>
</reference>
<keyword evidence="8" id="KW-0472">Membrane</keyword>
<accession>A0A7L6N4X2</accession>
<dbReference type="Proteomes" id="UP000512167">
    <property type="component" value="Chromosome"/>
</dbReference>
<dbReference type="PANTHER" id="PTHR43790">
    <property type="entry name" value="CARBOHYDRATE TRANSPORT ATP-BINDING PROTEIN MG119-RELATED"/>
    <property type="match status" value="1"/>
</dbReference>
<dbReference type="RefSeq" id="WP_312032028.1">
    <property type="nucleotide sequence ID" value="NZ_CP051151.1"/>
</dbReference>
<dbReference type="AlphaFoldDB" id="A0A7L6N4X2"/>
<evidence type="ECO:0000256" key="8">
    <source>
        <dbReference type="ARBA" id="ARBA00023136"/>
    </source>
</evidence>
<dbReference type="InterPro" id="IPR050107">
    <property type="entry name" value="ABC_carbohydrate_import_ATPase"/>
</dbReference>
<name>A0A7L6N4X2_9MOLU</name>
<dbReference type="GO" id="GO:0005886">
    <property type="term" value="C:plasma membrane"/>
    <property type="evidence" value="ECO:0007669"/>
    <property type="project" value="UniProtKB-SubCell"/>
</dbReference>
<dbReference type="CDD" id="cd03216">
    <property type="entry name" value="ABC_Carb_Monos_I"/>
    <property type="match status" value="1"/>
</dbReference>
<dbReference type="PROSITE" id="PS00211">
    <property type="entry name" value="ABC_TRANSPORTER_1"/>
    <property type="match status" value="1"/>
</dbReference>
<evidence type="ECO:0000313" key="10">
    <source>
        <dbReference type="EMBL" id="QLY39554.1"/>
    </source>
</evidence>
<evidence type="ECO:0000313" key="11">
    <source>
        <dbReference type="Proteomes" id="UP000512167"/>
    </source>
</evidence>
<evidence type="ECO:0000256" key="3">
    <source>
        <dbReference type="ARBA" id="ARBA00022475"/>
    </source>
</evidence>
<keyword evidence="3" id="KW-1003">Cell membrane</keyword>
<keyword evidence="2" id="KW-0813">Transport</keyword>
<dbReference type="KEGG" id="tbk:HF295_01225"/>
<dbReference type="GO" id="GO:0016887">
    <property type="term" value="F:ATP hydrolysis activity"/>
    <property type="evidence" value="ECO:0007669"/>
    <property type="project" value="InterPro"/>
</dbReference>
<dbReference type="CDD" id="cd03215">
    <property type="entry name" value="ABC_Carb_Monos_II"/>
    <property type="match status" value="1"/>
</dbReference>
<feature type="domain" description="ABC transporter" evidence="9">
    <location>
        <begin position="251"/>
        <end position="494"/>
    </location>
</feature>
<dbReference type="SMART" id="SM00382">
    <property type="entry name" value="AAA"/>
    <property type="match status" value="2"/>
</dbReference>
<dbReference type="FunFam" id="3.40.50.300:FF:000127">
    <property type="entry name" value="Ribose import ATP-binding protein RbsA"/>
    <property type="match status" value="1"/>
</dbReference>
<sequence length="498" mass="56533">MVVEFQNIYKNFNAVKALENVSFKIGDSEIHGLLGENGAGKSTLMNILGGVLPPTSGKIVIDGVEYAHLTPVLASELGINFIHQELNLVNDLKVYENLFIHREITKHKIFLDKKTMIKKSYEIFNRLNIDINPTVFVSQLDTLQKQLVEIARAILFESKLIIMDEPTTALTNKEIDNLFNIMRDLKKNGISCIYISHKMPELFAICDRYTVLRNGKFIASGDFKDIDEDKATELLVGRSIVEDKDIHREQLNTETVLQVIELTSEPYFRDISFEVKKGEVIVITGLFGDGRGELSEALFGARDINKGKILKNGIELPIQSIKKMMRSGVGMIPRDRKERSIIKDMNILNNVSMAHFNSDHKSLLISDKEEIDRFKKNQEITNIKVGSPKDSITSLSGGNQQKVIFARWFELDSDVYILDNPTQGIDVGAKFEIYKLIDELSKKGKAIIVFSSEFPEIYKIAHRCIVMYKGSINKILNHDELTERDVMYYSTGSNRKES</sequence>
<dbReference type="Gene3D" id="3.40.50.300">
    <property type="entry name" value="P-loop containing nucleotide triphosphate hydrolases"/>
    <property type="match status" value="2"/>
</dbReference>
<dbReference type="PROSITE" id="PS50893">
    <property type="entry name" value="ABC_TRANSPORTER_2"/>
    <property type="match status" value="2"/>
</dbReference>
<keyword evidence="7" id="KW-1278">Translocase</keyword>
<evidence type="ECO:0000256" key="6">
    <source>
        <dbReference type="ARBA" id="ARBA00022840"/>
    </source>
</evidence>
<organism evidence="10 11">
    <name type="scientific">Hujiaoplasma nucleasis</name>
    <dbReference type="NCBI Taxonomy" id="2725268"/>
    <lineage>
        <taxon>Bacteria</taxon>
        <taxon>Bacillati</taxon>
        <taxon>Mycoplasmatota</taxon>
        <taxon>Mollicutes</taxon>
        <taxon>Candidatus Izemoplasmatales</taxon>
        <taxon>Hujiaoplasmataceae</taxon>
        <taxon>Hujiaoplasma</taxon>
    </lineage>
</organism>
<proteinExistence type="predicted"/>
<protein>
    <submittedName>
        <fullName evidence="10">Sugar ABC transporter ATP-binding protein</fullName>
    </submittedName>
</protein>
<dbReference type="SUPFAM" id="SSF52540">
    <property type="entry name" value="P-loop containing nucleoside triphosphate hydrolases"/>
    <property type="match status" value="2"/>
</dbReference>
<evidence type="ECO:0000256" key="5">
    <source>
        <dbReference type="ARBA" id="ARBA00022741"/>
    </source>
</evidence>
<gene>
    <name evidence="10" type="ORF">HF295_01225</name>
</gene>
<dbReference type="InterPro" id="IPR003593">
    <property type="entry name" value="AAA+_ATPase"/>
</dbReference>
<dbReference type="InterPro" id="IPR027417">
    <property type="entry name" value="P-loop_NTPase"/>
</dbReference>
<evidence type="ECO:0000256" key="1">
    <source>
        <dbReference type="ARBA" id="ARBA00004202"/>
    </source>
</evidence>
<comment type="subcellular location">
    <subcellularLocation>
        <location evidence="1">Cell membrane</location>
        <topology evidence="1">Peripheral membrane protein</topology>
    </subcellularLocation>
</comment>
<evidence type="ECO:0000256" key="2">
    <source>
        <dbReference type="ARBA" id="ARBA00022448"/>
    </source>
</evidence>
<dbReference type="GO" id="GO:0005524">
    <property type="term" value="F:ATP binding"/>
    <property type="evidence" value="ECO:0007669"/>
    <property type="project" value="UniProtKB-KW"/>
</dbReference>
<dbReference type="EMBL" id="CP051151">
    <property type="protein sequence ID" value="QLY39554.1"/>
    <property type="molecule type" value="Genomic_DNA"/>
</dbReference>
<keyword evidence="4" id="KW-0677">Repeat</keyword>
<keyword evidence="11" id="KW-1185">Reference proteome</keyword>
<dbReference type="InterPro" id="IPR017871">
    <property type="entry name" value="ABC_transporter-like_CS"/>
</dbReference>
<dbReference type="InterPro" id="IPR003439">
    <property type="entry name" value="ABC_transporter-like_ATP-bd"/>
</dbReference>
<keyword evidence="5" id="KW-0547">Nucleotide-binding</keyword>